<dbReference type="InterPro" id="IPR017925">
    <property type="entry name" value="DHFR_CS"/>
</dbReference>
<accession>A0ABV9GGU9</accession>
<dbReference type="Pfam" id="PF00186">
    <property type="entry name" value="DHFR_1"/>
    <property type="match status" value="1"/>
</dbReference>
<evidence type="ECO:0000256" key="8">
    <source>
        <dbReference type="RuleBase" id="RU004474"/>
    </source>
</evidence>
<name>A0ABV9GGU9_9BACL</name>
<dbReference type="EMBL" id="JBHSFW010000001">
    <property type="protein sequence ID" value="MFC4617519.1"/>
    <property type="molecule type" value="Genomic_DNA"/>
</dbReference>
<dbReference type="SUPFAM" id="SSF53597">
    <property type="entry name" value="Dihydrofolate reductase-like"/>
    <property type="match status" value="1"/>
</dbReference>
<dbReference type="InterPro" id="IPR012259">
    <property type="entry name" value="DHFR"/>
</dbReference>
<dbReference type="PANTHER" id="PTHR48069:SF3">
    <property type="entry name" value="DIHYDROFOLATE REDUCTASE"/>
    <property type="match status" value="1"/>
</dbReference>
<evidence type="ECO:0000256" key="7">
    <source>
        <dbReference type="PIRNR" id="PIRNR000194"/>
    </source>
</evidence>
<dbReference type="Proteomes" id="UP001596022">
    <property type="component" value="Unassembled WGS sequence"/>
</dbReference>
<feature type="domain" description="DHFR" evidence="9">
    <location>
        <begin position="1"/>
        <end position="158"/>
    </location>
</feature>
<comment type="function">
    <text evidence="7">Key enzyme in folate metabolism. Catalyzes an essential reaction for de novo glycine and purine synthesis, and for DNA precursor synthesis.</text>
</comment>
<keyword evidence="6 7" id="KW-0560">Oxidoreductase</keyword>
<comment type="caution">
    <text evidence="10">The sequence shown here is derived from an EMBL/GenBank/DDBJ whole genome shotgun (WGS) entry which is preliminary data.</text>
</comment>
<evidence type="ECO:0000313" key="11">
    <source>
        <dbReference type="Proteomes" id="UP001596022"/>
    </source>
</evidence>
<evidence type="ECO:0000256" key="5">
    <source>
        <dbReference type="ARBA" id="ARBA00022857"/>
    </source>
</evidence>
<evidence type="ECO:0000259" key="9">
    <source>
        <dbReference type="PROSITE" id="PS51330"/>
    </source>
</evidence>
<gene>
    <name evidence="10" type="ORF">ACFO4N_02100</name>
</gene>
<keyword evidence="5 7" id="KW-0521">NADP</keyword>
<comment type="catalytic activity">
    <reaction evidence="7">
        <text>(6S)-5,6,7,8-tetrahydrofolate + NADP(+) = 7,8-dihydrofolate + NADPH + H(+)</text>
        <dbReference type="Rhea" id="RHEA:15009"/>
        <dbReference type="ChEBI" id="CHEBI:15378"/>
        <dbReference type="ChEBI" id="CHEBI:57451"/>
        <dbReference type="ChEBI" id="CHEBI:57453"/>
        <dbReference type="ChEBI" id="CHEBI:57783"/>
        <dbReference type="ChEBI" id="CHEBI:58349"/>
        <dbReference type="EC" id="1.5.1.3"/>
    </reaction>
</comment>
<dbReference type="InterPro" id="IPR001796">
    <property type="entry name" value="DHFR_dom"/>
</dbReference>
<dbReference type="GO" id="GO:0004146">
    <property type="term" value="F:dihydrofolate reductase activity"/>
    <property type="evidence" value="ECO:0007669"/>
    <property type="project" value="UniProtKB-EC"/>
</dbReference>
<sequence length="160" mass="18275">MISFLLAMGEGGVIGRNNQLPWHLPADLKYFKKVTMGHSVIMGRKTYESIGKSLPGRRNIVLTRDPSFVAEGCEIFHSPDEVLAHLNQGEEAFIIGGAAVYDSFYPHADRLYITRIAHAFAGDTYFKYDPSEWRLVSDRPGVVDDQNRYPHRFQIFERVR</sequence>
<dbReference type="PROSITE" id="PS51330">
    <property type="entry name" value="DHFR_2"/>
    <property type="match status" value="1"/>
</dbReference>
<evidence type="ECO:0000256" key="2">
    <source>
        <dbReference type="ARBA" id="ARBA00009539"/>
    </source>
</evidence>
<evidence type="ECO:0000256" key="6">
    <source>
        <dbReference type="ARBA" id="ARBA00023002"/>
    </source>
</evidence>
<dbReference type="Gene3D" id="3.40.430.10">
    <property type="entry name" value="Dihydrofolate Reductase, subunit A"/>
    <property type="match status" value="1"/>
</dbReference>
<evidence type="ECO:0000313" key="10">
    <source>
        <dbReference type="EMBL" id="MFC4617519.1"/>
    </source>
</evidence>
<dbReference type="PROSITE" id="PS00075">
    <property type="entry name" value="DHFR_1"/>
    <property type="match status" value="1"/>
</dbReference>
<reference evidence="11" key="1">
    <citation type="journal article" date="2019" name="Int. J. Syst. Evol. Microbiol.">
        <title>The Global Catalogue of Microorganisms (GCM) 10K type strain sequencing project: providing services to taxonomists for standard genome sequencing and annotation.</title>
        <authorList>
            <consortium name="The Broad Institute Genomics Platform"/>
            <consortium name="The Broad Institute Genome Sequencing Center for Infectious Disease"/>
            <person name="Wu L."/>
            <person name="Ma J."/>
        </authorList>
    </citation>
    <scope>NUCLEOTIDE SEQUENCE [LARGE SCALE GENOMIC DNA]</scope>
    <source>
        <strain evidence="11">CGMCC 1.16306</strain>
    </source>
</reference>
<dbReference type="PANTHER" id="PTHR48069">
    <property type="entry name" value="DIHYDROFOLATE REDUCTASE"/>
    <property type="match status" value="1"/>
</dbReference>
<evidence type="ECO:0000256" key="4">
    <source>
        <dbReference type="ARBA" id="ARBA00022563"/>
    </source>
</evidence>
<protein>
    <recommendedName>
        <fullName evidence="3 7">Dihydrofolate reductase</fullName>
        <ecNumber evidence="3 7">1.5.1.3</ecNumber>
    </recommendedName>
</protein>
<dbReference type="EC" id="1.5.1.3" evidence="3 7"/>
<dbReference type="InterPro" id="IPR024072">
    <property type="entry name" value="DHFR-like_dom_sf"/>
</dbReference>
<dbReference type="PRINTS" id="PR00070">
    <property type="entry name" value="DHFR"/>
</dbReference>
<evidence type="ECO:0000256" key="3">
    <source>
        <dbReference type="ARBA" id="ARBA00012856"/>
    </source>
</evidence>
<dbReference type="PIRSF" id="PIRSF000194">
    <property type="entry name" value="DHFR"/>
    <property type="match status" value="1"/>
</dbReference>
<keyword evidence="4 7" id="KW-0554">One-carbon metabolism</keyword>
<evidence type="ECO:0000256" key="1">
    <source>
        <dbReference type="ARBA" id="ARBA00004903"/>
    </source>
</evidence>
<organism evidence="10 11">
    <name type="scientific">Camelliibacillus cellulosilyticus</name>
    <dbReference type="NCBI Taxonomy" id="2174486"/>
    <lineage>
        <taxon>Bacteria</taxon>
        <taxon>Bacillati</taxon>
        <taxon>Bacillota</taxon>
        <taxon>Bacilli</taxon>
        <taxon>Bacillales</taxon>
        <taxon>Sporolactobacillaceae</taxon>
        <taxon>Camelliibacillus</taxon>
    </lineage>
</organism>
<comment type="similarity">
    <text evidence="2 7 8">Belongs to the dihydrofolate reductase family.</text>
</comment>
<comment type="pathway">
    <text evidence="1 7">Cofactor biosynthesis; tetrahydrofolate biosynthesis; 5,6,7,8-tetrahydrofolate from 7,8-dihydrofolate: step 1/1.</text>
</comment>
<dbReference type="CDD" id="cd00209">
    <property type="entry name" value="DHFR"/>
    <property type="match status" value="1"/>
</dbReference>
<dbReference type="RefSeq" id="WP_376844559.1">
    <property type="nucleotide sequence ID" value="NZ_JBHSFW010000001.1"/>
</dbReference>
<proteinExistence type="inferred from homology"/>
<keyword evidence="11" id="KW-1185">Reference proteome</keyword>